<dbReference type="Proteomes" id="UP000075398">
    <property type="component" value="Unassembled WGS sequence"/>
</dbReference>
<evidence type="ECO:0000313" key="4">
    <source>
        <dbReference type="Proteomes" id="UP000075398"/>
    </source>
</evidence>
<dbReference type="GO" id="GO:0004170">
    <property type="term" value="F:dUTP diphosphatase activity"/>
    <property type="evidence" value="ECO:0007669"/>
    <property type="project" value="UniProtKB-EC"/>
</dbReference>
<dbReference type="PANTHER" id="PTHR42680">
    <property type="entry name" value="DCTP DEAMINASE"/>
    <property type="match status" value="1"/>
</dbReference>
<accession>A0A150J4W3</accession>
<proteinExistence type="predicted"/>
<dbReference type="EC" id="3.6.1.23" evidence="3"/>
<dbReference type="InterPro" id="IPR011962">
    <property type="entry name" value="dCTP_deaminase"/>
</dbReference>
<reference evidence="3 4" key="1">
    <citation type="journal article" date="2016" name="ISME J.">
        <title>Chasing the elusive Euryarchaeota class WSA2: genomes reveal a uniquely fastidious methyl-reducing methanogen.</title>
        <authorList>
            <person name="Nobu M.K."/>
            <person name="Narihiro T."/>
            <person name="Kuroda K."/>
            <person name="Mei R."/>
            <person name="Liu W.T."/>
        </authorList>
    </citation>
    <scope>NUCLEOTIDE SEQUENCE [LARGE SCALE GENOMIC DNA]</scope>
    <source>
        <strain evidence="3">U1lsi0528_Bin055</strain>
    </source>
</reference>
<evidence type="ECO:0000256" key="1">
    <source>
        <dbReference type="ARBA" id="ARBA00022801"/>
    </source>
</evidence>
<keyword evidence="2" id="KW-0546">Nucleotide metabolism</keyword>
<dbReference type="CDD" id="cd07557">
    <property type="entry name" value="trimeric_dUTPase"/>
    <property type="match status" value="1"/>
</dbReference>
<dbReference type="NCBIfam" id="NF002598">
    <property type="entry name" value="PRK02253.1"/>
    <property type="match status" value="1"/>
</dbReference>
<dbReference type="GO" id="GO:0006229">
    <property type="term" value="P:dUTP biosynthetic process"/>
    <property type="evidence" value="ECO:0007669"/>
    <property type="project" value="InterPro"/>
</dbReference>
<dbReference type="Pfam" id="PF22769">
    <property type="entry name" value="DCD"/>
    <property type="match status" value="1"/>
</dbReference>
<gene>
    <name evidence="3" type="primary">dut</name>
    <name evidence="3" type="ORF">AMQ22_00918</name>
</gene>
<name>A0A150J4W3_9EURY</name>
<sequence length="169" mass="19071">MESCVLTGNEIRAFISKNNLVQNYIDLDTQITPNGFDMTVREIHSIISGGAVDFSNEKRKLSETKRIDFVDDCIFLERGSYKIVYNEIVNIPPNIVALGRPRSTLLRCGANVGTAVWDRGYSGRSESLLSVDNEKGIKIFKDARVLQLVFMRTLTDESVYKGIFLKENI</sequence>
<evidence type="ECO:0000313" key="3">
    <source>
        <dbReference type="EMBL" id="KYC52241.1"/>
    </source>
</evidence>
<dbReference type="AlphaFoldDB" id="A0A150J4W3"/>
<dbReference type="SUPFAM" id="SSF51283">
    <property type="entry name" value="dUTPase-like"/>
    <property type="match status" value="1"/>
</dbReference>
<dbReference type="InterPro" id="IPR033704">
    <property type="entry name" value="dUTPase_trimeric"/>
</dbReference>
<dbReference type="InterPro" id="IPR036157">
    <property type="entry name" value="dUTPase-like_sf"/>
</dbReference>
<dbReference type="EMBL" id="LNGC01000029">
    <property type="protein sequence ID" value="KYC52241.1"/>
    <property type="molecule type" value="Genomic_DNA"/>
</dbReference>
<dbReference type="PANTHER" id="PTHR42680:SF1">
    <property type="entry name" value="DEOXYURIDINE 5'-TRIPHOSPHATE NUCLEOTIDOHYDROLASE"/>
    <property type="match status" value="1"/>
</dbReference>
<comment type="caution">
    <text evidence="3">The sequence shown here is derived from an EMBL/GenBank/DDBJ whole genome shotgun (WGS) entry which is preliminary data.</text>
</comment>
<dbReference type="Gene3D" id="2.70.40.10">
    <property type="match status" value="1"/>
</dbReference>
<protein>
    <submittedName>
        <fullName evidence="3">Deoxyuridine 5'-triphosphate nucleotidohydrolase</fullName>
        <ecNumber evidence="3">3.6.1.23</ecNumber>
    </submittedName>
</protein>
<dbReference type="GO" id="GO:0008829">
    <property type="term" value="F:dCTP deaminase activity"/>
    <property type="evidence" value="ECO:0007669"/>
    <property type="project" value="InterPro"/>
</dbReference>
<keyword evidence="1 3" id="KW-0378">Hydrolase</keyword>
<evidence type="ECO:0000256" key="2">
    <source>
        <dbReference type="ARBA" id="ARBA00023080"/>
    </source>
</evidence>
<organism evidence="3 4">
    <name type="scientific">Candidatus Methanofastidiosum methylothiophilum</name>
    <dbReference type="NCBI Taxonomy" id="1705564"/>
    <lineage>
        <taxon>Archaea</taxon>
        <taxon>Methanobacteriati</taxon>
        <taxon>Methanobacteriota</taxon>
        <taxon>Stenosarchaea group</taxon>
        <taxon>Candidatus Methanofastidiosia</taxon>
        <taxon>Candidatus Methanofastidiosales</taxon>
        <taxon>Candidatus Methanofastidiosaceae</taxon>
        <taxon>Candidatus Methanofastidiosum</taxon>
    </lineage>
</organism>
<dbReference type="STRING" id="1705564.APG08_01109"/>